<dbReference type="EMBL" id="CP012752">
    <property type="protein sequence ID" value="ALG11384.1"/>
    <property type="molecule type" value="Genomic_DNA"/>
</dbReference>
<feature type="compositionally biased region" description="Polar residues" evidence="1">
    <location>
        <begin position="28"/>
        <end position="48"/>
    </location>
</feature>
<feature type="chain" id="PRO_5006035690" evidence="2">
    <location>
        <begin position="25"/>
        <end position="98"/>
    </location>
</feature>
<sequence length="98" mass="9864">MVRKSLTLAIAAFAVLAPATPASAAPGSGSNNSRTLSASNATGLNPAGSFSTQIRITKSGTNLDCAKVTCAIVSKRDHLDLGDRTPTTCSSSLVELTG</sequence>
<evidence type="ECO:0000256" key="2">
    <source>
        <dbReference type="SAM" id="SignalP"/>
    </source>
</evidence>
<evidence type="ECO:0000313" key="3">
    <source>
        <dbReference type="EMBL" id="ALG11384.1"/>
    </source>
</evidence>
<organism evidence="3 4">
    <name type="scientific">Kibdelosporangium phytohabitans</name>
    <dbReference type="NCBI Taxonomy" id="860235"/>
    <lineage>
        <taxon>Bacteria</taxon>
        <taxon>Bacillati</taxon>
        <taxon>Actinomycetota</taxon>
        <taxon>Actinomycetes</taxon>
        <taxon>Pseudonocardiales</taxon>
        <taxon>Pseudonocardiaceae</taxon>
        <taxon>Kibdelosporangium</taxon>
    </lineage>
</organism>
<dbReference type="Proteomes" id="UP000063699">
    <property type="component" value="Chromosome"/>
</dbReference>
<evidence type="ECO:0000256" key="1">
    <source>
        <dbReference type="SAM" id="MobiDB-lite"/>
    </source>
</evidence>
<dbReference type="Gene3D" id="2.60.40.230">
    <property type="entry name" value="Neocarzinostatin-like"/>
    <property type="match status" value="1"/>
</dbReference>
<dbReference type="AlphaFoldDB" id="A0A0N9I027"/>
<reference evidence="3 4" key="1">
    <citation type="submission" date="2015-07" db="EMBL/GenBank/DDBJ databases">
        <title>Genome sequencing of Kibdelosporangium phytohabitans.</title>
        <authorList>
            <person name="Qin S."/>
            <person name="Xing K."/>
        </authorList>
    </citation>
    <scope>NUCLEOTIDE SEQUENCE [LARGE SCALE GENOMIC DNA]</scope>
    <source>
        <strain evidence="3 4">KLBMP1111</strain>
    </source>
</reference>
<keyword evidence="4" id="KW-1185">Reference proteome</keyword>
<name>A0A0N9I027_9PSEU</name>
<dbReference type="RefSeq" id="WP_054293285.1">
    <property type="nucleotide sequence ID" value="NZ_CP012752.1"/>
</dbReference>
<feature type="region of interest" description="Disordered" evidence="1">
    <location>
        <begin position="21"/>
        <end position="48"/>
    </location>
</feature>
<evidence type="ECO:0000313" key="4">
    <source>
        <dbReference type="Proteomes" id="UP000063699"/>
    </source>
</evidence>
<protein>
    <submittedName>
        <fullName evidence="3">Uncharacterized protein</fullName>
    </submittedName>
</protein>
<proteinExistence type="predicted"/>
<dbReference type="STRING" id="860235.AOZ06_34970"/>
<gene>
    <name evidence="3" type="ORF">AOZ06_34970</name>
</gene>
<dbReference type="OrthoDB" id="3826165at2"/>
<accession>A0A0N9I027</accession>
<dbReference type="KEGG" id="kphy:AOZ06_34970"/>
<keyword evidence="2" id="KW-0732">Signal</keyword>
<feature type="signal peptide" evidence="2">
    <location>
        <begin position="1"/>
        <end position="24"/>
    </location>
</feature>